<dbReference type="NCBIfam" id="TIGR01587">
    <property type="entry name" value="cas3_core"/>
    <property type="match status" value="1"/>
</dbReference>
<dbReference type="GO" id="GO:0051607">
    <property type="term" value="P:defense response to virus"/>
    <property type="evidence" value="ECO:0007669"/>
    <property type="project" value="UniProtKB-KW"/>
</dbReference>
<dbReference type="InterPro" id="IPR014001">
    <property type="entry name" value="Helicase_ATP-bd"/>
</dbReference>
<dbReference type="InterPro" id="IPR027417">
    <property type="entry name" value="P-loop_NTPase"/>
</dbReference>
<dbReference type="GO" id="GO:0046872">
    <property type="term" value="F:metal ion binding"/>
    <property type="evidence" value="ECO:0007669"/>
    <property type="project" value="UniProtKB-KW"/>
</dbReference>
<dbReference type="GO" id="GO:0003676">
    <property type="term" value="F:nucleic acid binding"/>
    <property type="evidence" value="ECO:0007669"/>
    <property type="project" value="InterPro"/>
</dbReference>
<dbReference type="GO" id="GO:0016787">
    <property type="term" value="F:hydrolase activity"/>
    <property type="evidence" value="ECO:0007669"/>
    <property type="project" value="UniProtKB-KW"/>
</dbReference>
<comment type="caution">
    <text evidence="12">The sequence shown here is derived from an EMBL/GenBank/DDBJ whole genome shotgun (WGS) entry which is preliminary data.</text>
</comment>
<evidence type="ECO:0000259" key="11">
    <source>
        <dbReference type="PROSITE" id="PS51643"/>
    </source>
</evidence>
<evidence type="ECO:0000256" key="1">
    <source>
        <dbReference type="ARBA" id="ARBA00006847"/>
    </source>
</evidence>
<dbReference type="CDD" id="cd09641">
    <property type="entry name" value="Cas3''_I"/>
    <property type="match status" value="1"/>
</dbReference>
<dbReference type="PROSITE" id="PS51643">
    <property type="entry name" value="HD_CAS3"/>
    <property type="match status" value="1"/>
</dbReference>
<sequence length="811" mass="93837">MDFFSHAKDTPRGRIGSKLLKNHLENVRLQFQKGLKYSCISADKKDVFESVAILHDLGKYTQYFQDYLLDRPNVNYNLKSHSRFGAFYFLSKYFDKDPFVAVVGYWIISQHHSNLRSLMSLRSDFGNAEFDSKISFLKRQHNSIHPFESEVNKELGIDDIETFPDNLQPYLIYFKAIKQLQKHSNIQNYFLINYLFSLLIEADKLDASNTKVYQRVALSPSKVDEDKGMPNQPWNEHATDFSNLSQNELRNLVRRRVIENLSSQSILNQRIFTLTGPTGIGKTLTALDFALKLRAKIRDKEGREAQIIYALPFINIIEQSDSVYRKLFGDNEAKILSHYQYADALSQEEDRQDEESKGYNQKVMSLDTWQCDIVITTFVQFLQTLIGNRNKLLKKFNHYAGSIIILDEVQTIALKQLPLVGAALYYLSKFLEARIVLMTATKPKVFDLANEKILKGEGEEARPVELLGTDEDVTKVFRSFNRTKLCPKIESSIENSQNFVDNYFKEYWSVDKSCLIVVNTVKLSIDVFYSIQSYFDDRGIKNPLHYLSTNVVPAGRQQLIEQIKEEFQATREKKGLKPVLISTQCVEAGVDLDFDMAFRDLAPIDSIIQVAGRVNREYNKSFIGSIYIVDFGKCGNIYGPMTEGTVRHAIAHFTKKATQIEERNYLNLVTFYYNNIYKKNEDGFSFSHNFFKSMKELNYDGSDYSVSKYQVIENGFHTNSVFVECDKEAIKSREMFEKMIHKECSREDFEPYRKMFHQHIIAVPDYLDKVKELDQLAEGILLVPNTCIENYYDSVTGFIRDKVEDLSCTIL</sequence>
<keyword evidence="4" id="KW-0479">Metal-binding</keyword>
<keyword evidence="3" id="KW-0540">Nuclease</keyword>
<dbReference type="GO" id="GO:0004518">
    <property type="term" value="F:nuclease activity"/>
    <property type="evidence" value="ECO:0007669"/>
    <property type="project" value="UniProtKB-KW"/>
</dbReference>
<dbReference type="Pfam" id="PF00270">
    <property type="entry name" value="DEAD"/>
    <property type="match status" value="1"/>
</dbReference>
<evidence type="ECO:0000256" key="5">
    <source>
        <dbReference type="ARBA" id="ARBA00022741"/>
    </source>
</evidence>
<evidence type="ECO:0000256" key="8">
    <source>
        <dbReference type="ARBA" id="ARBA00022840"/>
    </source>
</evidence>
<dbReference type="GO" id="GO:0005524">
    <property type="term" value="F:ATP binding"/>
    <property type="evidence" value="ECO:0007669"/>
    <property type="project" value="UniProtKB-KW"/>
</dbReference>
<dbReference type="InterPro" id="IPR054712">
    <property type="entry name" value="Cas3-like_dom"/>
</dbReference>
<feature type="domain" description="Helicase ATP-binding" evidence="10">
    <location>
        <begin position="263"/>
        <end position="460"/>
    </location>
</feature>
<evidence type="ECO:0000256" key="7">
    <source>
        <dbReference type="ARBA" id="ARBA00022806"/>
    </source>
</evidence>
<dbReference type="Proteomes" id="UP000266441">
    <property type="component" value="Unassembled WGS sequence"/>
</dbReference>
<evidence type="ECO:0000256" key="9">
    <source>
        <dbReference type="ARBA" id="ARBA00023118"/>
    </source>
</evidence>
<dbReference type="OrthoDB" id="9810236at2"/>
<dbReference type="SMART" id="SM00487">
    <property type="entry name" value="DEXDc"/>
    <property type="match status" value="1"/>
</dbReference>
<keyword evidence="5" id="KW-0547">Nucleotide-binding</keyword>
<dbReference type="NCBIfam" id="TIGR01596">
    <property type="entry name" value="cas3_HD"/>
    <property type="match status" value="1"/>
</dbReference>
<dbReference type="SUPFAM" id="SSF52540">
    <property type="entry name" value="P-loop containing nucleoside triphosphate hydrolases"/>
    <property type="match status" value="1"/>
</dbReference>
<dbReference type="PROSITE" id="PS51192">
    <property type="entry name" value="HELICASE_ATP_BIND_1"/>
    <property type="match status" value="1"/>
</dbReference>
<evidence type="ECO:0000313" key="13">
    <source>
        <dbReference type="Proteomes" id="UP000266441"/>
    </source>
</evidence>
<evidence type="ECO:0000313" key="12">
    <source>
        <dbReference type="EMBL" id="RIH67161.1"/>
    </source>
</evidence>
<dbReference type="EMBL" id="QWET01000001">
    <property type="protein sequence ID" value="RIH67161.1"/>
    <property type="molecule type" value="Genomic_DNA"/>
</dbReference>
<keyword evidence="7" id="KW-0347">Helicase</keyword>
<dbReference type="InterPro" id="IPR006474">
    <property type="entry name" value="Helicase_Cas3_CRISPR-ass_core"/>
</dbReference>
<dbReference type="Pfam" id="PF22590">
    <property type="entry name" value="Cas3-like_C_2"/>
    <property type="match status" value="1"/>
</dbReference>
<dbReference type="Gene3D" id="1.10.3210.30">
    <property type="match status" value="1"/>
</dbReference>
<keyword evidence="13" id="KW-1185">Reference proteome</keyword>
<protein>
    <submittedName>
        <fullName evidence="12">CRISPR-associated helicase Cas3</fullName>
    </submittedName>
</protein>
<comment type="similarity">
    <text evidence="2">In the central section; belongs to the CRISPR-associated helicase Cas3 family.</text>
</comment>
<dbReference type="GO" id="GO:0004386">
    <property type="term" value="F:helicase activity"/>
    <property type="evidence" value="ECO:0007669"/>
    <property type="project" value="UniProtKB-KW"/>
</dbReference>
<accession>A0A399DAJ0</accession>
<dbReference type="AlphaFoldDB" id="A0A399DAJ0"/>
<dbReference type="InterPro" id="IPR006483">
    <property type="entry name" value="CRISPR-assoc_Cas3_HD"/>
</dbReference>
<evidence type="ECO:0000256" key="6">
    <source>
        <dbReference type="ARBA" id="ARBA00022801"/>
    </source>
</evidence>
<reference evidence="12 13" key="1">
    <citation type="journal article" date="2015" name="Int. J. Syst. Evol. Microbiol.">
        <title>Mariniphaga sediminis sp. nov., isolated from coastal sediment.</title>
        <authorList>
            <person name="Wang F.Q."/>
            <person name="Shen Q.Y."/>
            <person name="Chen G.J."/>
            <person name="Du Z.J."/>
        </authorList>
    </citation>
    <scope>NUCLEOTIDE SEQUENCE [LARGE SCALE GENOMIC DNA]</scope>
    <source>
        <strain evidence="12 13">SY21</strain>
    </source>
</reference>
<dbReference type="InterPro" id="IPR038257">
    <property type="entry name" value="CRISPR-assoc_Cas3_HD_sf"/>
</dbReference>
<keyword evidence="9" id="KW-0051">Antiviral defense</keyword>
<dbReference type="InterPro" id="IPR011545">
    <property type="entry name" value="DEAD/DEAH_box_helicase_dom"/>
</dbReference>
<dbReference type="Gene3D" id="3.40.50.300">
    <property type="entry name" value="P-loop containing nucleotide triphosphate hydrolases"/>
    <property type="match status" value="2"/>
</dbReference>
<organism evidence="12 13">
    <name type="scientific">Mariniphaga sediminis</name>
    <dbReference type="NCBI Taxonomy" id="1628158"/>
    <lineage>
        <taxon>Bacteria</taxon>
        <taxon>Pseudomonadati</taxon>
        <taxon>Bacteroidota</taxon>
        <taxon>Bacteroidia</taxon>
        <taxon>Marinilabiliales</taxon>
        <taxon>Prolixibacteraceae</taxon>
        <taxon>Mariniphaga</taxon>
    </lineage>
</organism>
<dbReference type="CDD" id="cd17930">
    <property type="entry name" value="DEXHc_cas3"/>
    <property type="match status" value="1"/>
</dbReference>
<evidence type="ECO:0000259" key="10">
    <source>
        <dbReference type="PROSITE" id="PS51192"/>
    </source>
</evidence>
<evidence type="ECO:0000256" key="2">
    <source>
        <dbReference type="ARBA" id="ARBA00009046"/>
    </source>
</evidence>
<name>A0A399DAJ0_9BACT</name>
<gene>
    <name evidence="12" type="primary">cas3</name>
    <name evidence="12" type="ORF">D1164_01660</name>
</gene>
<proteinExistence type="inferred from homology"/>
<keyword evidence="8" id="KW-0067">ATP-binding</keyword>
<evidence type="ECO:0000256" key="4">
    <source>
        <dbReference type="ARBA" id="ARBA00022723"/>
    </source>
</evidence>
<feature type="domain" description="HD Cas3-type" evidence="11">
    <location>
        <begin position="13"/>
        <end position="205"/>
    </location>
</feature>
<comment type="similarity">
    <text evidence="1">In the N-terminal section; belongs to the CRISPR-associated nuclease Cas3-HD family.</text>
</comment>
<keyword evidence="6" id="KW-0378">Hydrolase</keyword>
<dbReference type="RefSeq" id="WP_119348185.1">
    <property type="nucleotide sequence ID" value="NZ_QWET01000001.1"/>
</dbReference>
<evidence type="ECO:0000256" key="3">
    <source>
        <dbReference type="ARBA" id="ARBA00022722"/>
    </source>
</evidence>